<dbReference type="InterPro" id="IPR021843">
    <property type="entry name" value="PSME4_C"/>
</dbReference>
<evidence type="ECO:0000259" key="11">
    <source>
        <dbReference type="Pfam" id="PF16507"/>
    </source>
</evidence>
<dbReference type="OrthoDB" id="17907at2759"/>
<keyword evidence="5" id="KW-0677">Repeat</keyword>
<reference evidence="15" key="1">
    <citation type="submission" date="2016-05" db="EMBL/GenBank/DDBJ databases">
        <title>Comparative genomics of biotechnologically important yeasts.</title>
        <authorList>
            <consortium name="DOE Joint Genome Institute"/>
            <person name="Riley R."/>
            <person name="Haridas S."/>
            <person name="Wolfe K.H."/>
            <person name="Lopes M.R."/>
            <person name="Hittinger C.T."/>
            <person name="Goker M."/>
            <person name="Salamov A."/>
            <person name="Wisecaver J."/>
            <person name="Long T.M."/>
            <person name="Aerts A.L."/>
            <person name="Barry K."/>
            <person name="Choi C."/>
            <person name="Clum A."/>
            <person name="Coughlan A.Y."/>
            <person name="Deshpande S."/>
            <person name="Douglass A.P."/>
            <person name="Hanson S.J."/>
            <person name="Klenk H.-P."/>
            <person name="Labutti K."/>
            <person name="Lapidus A."/>
            <person name="Lindquist E."/>
            <person name="Lipzen A."/>
            <person name="Meier-Kolthoff J.P."/>
            <person name="Ohm R.A."/>
            <person name="Otillar R.P."/>
            <person name="Pangilinan J."/>
            <person name="Peng Y."/>
            <person name="Rokas A."/>
            <person name="Rosa C.A."/>
            <person name="Scheuner C."/>
            <person name="Sibirny A.A."/>
            <person name="Slot J.C."/>
            <person name="Stielow J.B."/>
            <person name="Sun H."/>
            <person name="Kurtzman C.P."/>
            <person name="Blackwell M."/>
            <person name="Grigoriev I.V."/>
            <person name="Jeffries T.W."/>
        </authorList>
    </citation>
    <scope>NUCLEOTIDE SEQUENCE [LARGE SCALE GENOMIC DNA]</scope>
    <source>
        <strain evidence="15">NRRL Y-12698</strain>
    </source>
</reference>
<feature type="domain" description="Proteasome activator complex subunit 4 C-terminal" evidence="10">
    <location>
        <begin position="2042"/>
        <end position="2130"/>
    </location>
</feature>
<dbReference type="Proteomes" id="UP000094336">
    <property type="component" value="Unassembled WGS sequence"/>
</dbReference>
<evidence type="ECO:0000256" key="2">
    <source>
        <dbReference type="ARBA" id="ARBA00004496"/>
    </source>
</evidence>
<feature type="compositionally biased region" description="Polar residues" evidence="9">
    <location>
        <begin position="29"/>
        <end position="41"/>
    </location>
</feature>
<evidence type="ECO:0000256" key="3">
    <source>
        <dbReference type="ARBA" id="ARBA00005739"/>
    </source>
</evidence>
<dbReference type="InterPro" id="IPR035309">
    <property type="entry name" value="PSME4"/>
</dbReference>
<name>A0A1E3QKT1_9ASCO</name>
<dbReference type="GO" id="GO:0006281">
    <property type="term" value="P:DNA repair"/>
    <property type="evidence" value="ECO:0007669"/>
    <property type="project" value="UniProtKB-KW"/>
</dbReference>
<dbReference type="InterPro" id="IPR055455">
    <property type="entry name" value="HEAT_PSME4"/>
</dbReference>
<evidence type="ECO:0000259" key="12">
    <source>
        <dbReference type="Pfam" id="PF16547"/>
    </source>
</evidence>
<dbReference type="Pfam" id="PF16507">
    <property type="entry name" value="HEAT_PSME4_mid"/>
    <property type="match status" value="1"/>
</dbReference>
<dbReference type="SUPFAM" id="SSF48371">
    <property type="entry name" value="ARM repeat"/>
    <property type="match status" value="2"/>
</dbReference>
<evidence type="ECO:0000256" key="7">
    <source>
        <dbReference type="ARBA" id="ARBA00023204"/>
    </source>
</evidence>
<evidence type="ECO:0000256" key="1">
    <source>
        <dbReference type="ARBA" id="ARBA00004123"/>
    </source>
</evidence>
<dbReference type="EMBL" id="KV454436">
    <property type="protein sequence ID" value="ODQ78309.1"/>
    <property type="molecule type" value="Genomic_DNA"/>
</dbReference>
<feature type="region of interest" description="Disordered" evidence="9">
    <location>
        <begin position="1069"/>
        <end position="1118"/>
    </location>
</feature>
<feature type="domain" description="Proteasome activator Blm10 middle HEAT repeats region" evidence="11">
    <location>
        <begin position="476"/>
        <end position="1012"/>
    </location>
</feature>
<sequence>MSPIPSELAAPVAIRGSAARRLLPDISPPASNSPPTRSSVSPGKHQQRDSLEHSRMQGYALDYPKTASYSDIQALQMDEASRFFARAKPRTLDMPQLLPYETETPQNQAKYLAHIVSHLYIAVKTLDLQGLLVVSPKDLVALKDTPGFSDVQLALDTGLFQLDSHDQEEAIEDEVDDDDDDDGEVSLTSTAVVGSPKSSAVVSVRHWTNELNVWMKMKFDMPVQLRIALARVYYAICLSRGQSLSLQTFLNMFNQLVKDKPLMKKHGLRLAWRPLFKEFENEFPKYDALVDDIETKSHNDMLTLALNANQFFDPAATEEIIKEVLSRFSLLTASLTISTLYALLPCTFNAGSDVRDYLPSIFNIWATTVKTKGIDGHLSGLLGRLAEQYIRYLANEVEYASAEENKERLSIYGVFSQAQFSSITNVLLNSLNINPEMLNPYPSSNVYHGYAACIVFSMNGDAALVPDGIMDQVALLVNAIATYIHPSNAGAWTGSITKVIDSLIYQYHKRLNQEKTSLQGLPEAVKLSPAVTKQFVKIMLPVVITGIQSKKDSVINTFVHSLSLLAYLNPEYVLDTALLDIYESLEGVISSHRVHSAMKVLAALVRYMASTPVYRVHVTRVLTMVIPGIDSNDLFKTLYTLNIFTAASSFIPFSDLSDGNLDTGIAMQFIQQHLEYLEILKIHDGDEAALSAYGISLERFFYEPEFELEALKSSSVAFNEVIRLFFGRMYILLENLTDPSKTKGGLEKAVLMALPKCVNQIFEAMPGSYFAKIADEFFAYSKDSLHHSTAEATASISGFIVKRDPAFFKKYMEYLIPRIREEIKEGAGAQRTGSEIVPRDEPLFCNLLVLNSCVEYGGVQILDYQTELVALVTHLMQNVKGPSVYISTYLIHQILHSVSTIRLAETRLISPSYTLKHGITAECWGGFQFSDERFSKLNLTFEWHIPNGAEITFAVDAFEKIVNEALGNLSALMKLTPTKEAGKPRNLLDFTDDFRHNLLCISHALSGVAQLLDPLYDAKVPKHRQSSHGGLQSRLMVLRQIRASSGGASTPTPQEWLFDDSVINTPTTIPNDNVLLDQNDDDDDDIGGEDLRFGAEVPMTSEPTPSATSPPTPGIDGDADNMTLMNPTFTSRDSKLYSSNYFFGQESDDRLGHPLYRKIHQLRAKVGKHLEDICTFLIDNHENDITLFKIFLHSLTTWFYDVGFDTSHEQKTASYRYLYTIQHINRVRKPFTRSGFGARLELYHRQRAIIHASSRVATDLDKKLIAKTAELCNSVYIDISRSAQVAMSRIMKKVLGSYSLFMKVTFKHMVESLIANDHNKIESGLRSFAHRGVKRKISADFNNINEYASILLRCMNVDNVRVSDIAQKLYKSFSKHLRIPSSICLIDLDEVDIIKPRDDLIEVEVRAVRIAKESKRDAYFKKLTTLEHTIVDVQRNTKHWKSKLLNVNLLCSIQQDLEVASNYDVMEILMKESTNLHPDISRASVKGLNSLLTKFEDLSAYNYDLGKLADLGHFPDDVLTVSTKGQPGKSFTSTLQKELHNQTDPSFYFDNKLSTGWLFWGDELTVVKPQAFYQLALNEHDEHVLKSFCKLITKDWLTKLIGVVIEENEERATFQGTDVFLFRVVIQLISAGYVESLKFVDLIDIVNEKYSRDEKNVHVVICELCAGFLIASKYTAVEFVDMRDEFLSTTLTRVLEDDLSPENKGVWNILCWWVPSHCDIRRYPKTAHLLTSFKLDKTSDAAFIESTRLSYLKSFVNSITWKYVGADTLLKNCFENIDHPYQAVREQVAKLVTVLIYTHFNTSYSCLQQYVSANNAAGDLGCEPFLLGQSSHNFIVKSFEQTEQWRAETEGMSPQAVMNSRYFRASRTLLCMIKQISLTSSSIVLERYLVDYLWPFLMHLSGFKDVCKLANINPPRVFLKLAQLPYRASMLEGIITNVEATVSAENPSKRSLMIVSAFIQIFYFKNFFLLSQPQKQKIFNMISKLCFAKILEVRESAASTLSGMVHLSDSQKDDDFVSQVLHRCTQILMQKNRGKISNEESVSLHGATLGLGSLINAFPYASPPPKWVPRALASLAKYASGVQGVVGRTAKETLSNFKKTRQDTWEVDSKSFTSEQLEDLEGVLWKSYFI</sequence>
<dbReference type="Pfam" id="PF11919">
    <property type="entry name" value="PSME4_C"/>
    <property type="match status" value="1"/>
</dbReference>
<keyword evidence="4" id="KW-0963">Cytoplasm</keyword>
<dbReference type="GO" id="GO:0005634">
    <property type="term" value="C:nucleus"/>
    <property type="evidence" value="ECO:0007669"/>
    <property type="project" value="UniProtKB-SubCell"/>
</dbReference>
<dbReference type="PANTHER" id="PTHR32170:SF3">
    <property type="entry name" value="PROTEASOME ACTIVATOR COMPLEX SUBUNIT 4"/>
    <property type="match status" value="1"/>
</dbReference>
<comment type="subcellular location">
    <subcellularLocation>
        <location evidence="2">Cytoplasm</location>
    </subcellularLocation>
    <subcellularLocation>
        <location evidence="1">Nucleus</location>
    </subcellularLocation>
</comment>
<evidence type="ECO:0000256" key="6">
    <source>
        <dbReference type="ARBA" id="ARBA00022763"/>
    </source>
</evidence>
<dbReference type="InterPro" id="IPR032372">
    <property type="entry name" value="Blm10_N"/>
</dbReference>
<dbReference type="GO" id="GO:0016504">
    <property type="term" value="F:peptidase activator activity"/>
    <property type="evidence" value="ECO:0007669"/>
    <property type="project" value="InterPro"/>
</dbReference>
<evidence type="ECO:0000256" key="8">
    <source>
        <dbReference type="ARBA" id="ARBA00023242"/>
    </source>
</evidence>
<dbReference type="InterPro" id="IPR032430">
    <property type="entry name" value="Blm10_mid"/>
</dbReference>
<keyword evidence="6" id="KW-0227">DNA damage</keyword>
<evidence type="ECO:0000259" key="10">
    <source>
        <dbReference type="Pfam" id="PF11919"/>
    </source>
</evidence>
<dbReference type="STRING" id="984486.A0A1E3QKT1"/>
<feature type="domain" description="Proteasome activator Blm10 N-terminal" evidence="12">
    <location>
        <begin position="51"/>
        <end position="131"/>
    </location>
</feature>
<dbReference type="GeneID" id="30148739"/>
<dbReference type="Pfam" id="PF23096">
    <property type="entry name" value="HEAT_PSME4"/>
    <property type="match status" value="1"/>
</dbReference>
<dbReference type="Gene3D" id="1.10.287.2210">
    <property type="match status" value="1"/>
</dbReference>
<keyword evidence="8" id="KW-0539">Nucleus</keyword>
<evidence type="ECO:0000256" key="9">
    <source>
        <dbReference type="SAM" id="MobiDB-lite"/>
    </source>
</evidence>
<protein>
    <recommendedName>
        <fullName evidence="16">Proteasome activator Blm10 mid region domain-containing protein</fullName>
    </recommendedName>
</protein>
<evidence type="ECO:0000313" key="14">
    <source>
        <dbReference type="EMBL" id="ODQ78309.1"/>
    </source>
</evidence>
<keyword evidence="7" id="KW-0234">DNA repair</keyword>
<organism evidence="14 15">
    <name type="scientific">Babjeviella inositovora NRRL Y-12698</name>
    <dbReference type="NCBI Taxonomy" id="984486"/>
    <lineage>
        <taxon>Eukaryota</taxon>
        <taxon>Fungi</taxon>
        <taxon>Dikarya</taxon>
        <taxon>Ascomycota</taxon>
        <taxon>Saccharomycotina</taxon>
        <taxon>Pichiomycetes</taxon>
        <taxon>Serinales incertae sedis</taxon>
        <taxon>Babjeviella</taxon>
    </lineage>
</organism>
<feature type="domain" description="Proteasome activator complex subunit 4-like HEAT repeat-like" evidence="13">
    <location>
        <begin position="1547"/>
        <end position="1754"/>
    </location>
</feature>
<proteinExistence type="inferred from homology"/>
<feature type="region of interest" description="Disordered" evidence="9">
    <location>
        <begin position="20"/>
        <end position="52"/>
    </location>
</feature>
<accession>A0A1E3QKT1</accession>
<dbReference type="Pfam" id="PF16547">
    <property type="entry name" value="BLM10_N"/>
    <property type="match status" value="1"/>
</dbReference>
<evidence type="ECO:0000313" key="15">
    <source>
        <dbReference type="Proteomes" id="UP000094336"/>
    </source>
</evidence>
<comment type="similarity">
    <text evidence="3">Belongs to the BLM10 family.</text>
</comment>
<dbReference type="RefSeq" id="XP_018983637.1">
    <property type="nucleotide sequence ID" value="XM_019130886.1"/>
</dbReference>
<dbReference type="GO" id="GO:0010499">
    <property type="term" value="P:proteasomal ubiquitin-independent protein catabolic process"/>
    <property type="evidence" value="ECO:0007669"/>
    <property type="project" value="TreeGrafter"/>
</dbReference>
<feature type="compositionally biased region" description="Low complexity" evidence="9">
    <location>
        <begin position="1098"/>
        <end position="1107"/>
    </location>
</feature>
<dbReference type="InterPro" id="IPR016024">
    <property type="entry name" value="ARM-type_fold"/>
</dbReference>
<evidence type="ECO:0000256" key="5">
    <source>
        <dbReference type="ARBA" id="ARBA00022737"/>
    </source>
</evidence>
<evidence type="ECO:0000256" key="4">
    <source>
        <dbReference type="ARBA" id="ARBA00022490"/>
    </source>
</evidence>
<dbReference type="GO" id="GO:0070628">
    <property type="term" value="F:proteasome binding"/>
    <property type="evidence" value="ECO:0007669"/>
    <property type="project" value="InterPro"/>
</dbReference>
<dbReference type="PANTHER" id="PTHR32170">
    <property type="entry name" value="PROTEASOME ACTIVATOR COMPLEX SUBUNIT 4"/>
    <property type="match status" value="1"/>
</dbReference>
<evidence type="ECO:0008006" key="16">
    <source>
        <dbReference type="Google" id="ProtNLM"/>
    </source>
</evidence>
<feature type="compositionally biased region" description="Acidic residues" evidence="9">
    <location>
        <begin position="1078"/>
        <end position="1088"/>
    </location>
</feature>
<gene>
    <name evidence="14" type="ORF">BABINDRAFT_172415</name>
</gene>
<evidence type="ECO:0000259" key="13">
    <source>
        <dbReference type="Pfam" id="PF23096"/>
    </source>
</evidence>
<keyword evidence="15" id="KW-1185">Reference proteome</keyword>
<dbReference type="GO" id="GO:0005829">
    <property type="term" value="C:cytosol"/>
    <property type="evidence" value="ECO:0007669"/>
    <property type="project" value="TreeGrafter"/>
</dbReference>